<feature type="transmembrane region" description="Helical" evidence="11">
    <location>
        <begin position="100"/>
        <end position="121"/>
    </location>
</feature>
<keyword evidence="6" id="KW-0375">Hydrogen ion transport</keyword>
<dbReference type="Pfam" id="PF02037">
    <property type="entry name" value="SAP"/>
    <property type="match status" value="1"/>
</dbReference>
<keyword evidence="15" id="KW-1185">Reference proteome</keyword>
<reference evidence="14 15" key="1">
    <citation type="submission" date="2016-04" db="EMBL/GenBank/DDBJ databases">
        <title>The genome of Intoshia linei affirms orthonectids as highly simplified spiralians.</title>
        <authorList>
            <person name="Mikhailov K.V."/>
            <person name="Slusarev G.S."/>
            <person name="Nikitin M.A."/>
            <person name="Logacheva M.D."/>
            <person name="Penin A."/>
            <person name="Aleoshin V."/>
            <person name="Panchin Y.V."/>
        </authorList>
    </citation>
    <scope>NUCLEOTIDE SEQUENCE [LARGE SCALE GENOMIC DNA]</scope>
    <source>
        <strain evidence="14">Intl2013</strain>
        <tissue evidence="14">Whole animal</tissue>
    </source>
</reference>
<dbReference type="SUPFAM" id="SSF68906">
    <property type="entry name" value="SAP domain"/>
    <property type="match status" value="1"/>
</dbReference>
<feature type="domain" description="B30.2/SPRY" evidence="12">
    <location>
        <begin position="672"/>
        <end position="862"/>
    </location>
</feature>
<feature type="domain" description="SAP" evidence="13">
    <location>
        <begin position="356"/>
        <end position="390"/>
    </location>
</feature>
<keyword evidence="7" id="KW-0406">Ion transport</keyword>
<keyword evidence="4" id="KW-0138">CF(0)</keyword>
<evidence type="ECO:0000259" key="13">
    <source>
        <dbReference type="PROSITE" id="PS50800"/>
    </source>
</evidence>
<dbReference type="Pfam" id="PF00622">
    <property type="entry name" value="SPRY"/>
    <property type="match status" value="1"/>
</dbReference>
<dbReference type="SUPFAM" id="SSF49899">
    <property type="entry name" value="Concanavalin A-like lectins/glucanases"/>
    <property type="match status" value="1"/>
</dbReference>
<comment type="subcellular location">
    <subcellularLocation>
        <location evidence="1">Mitochondrion membrane</location>
    </subcellularLocation>
</comment>
<dbReference type="Proteomes" id="UP000078046">
    <property type="component" value="Unassembled WGS sequence"/>
</dbReference>
<dbReference type="SUPFAM" id="SSF52540">
    <property type="entry name" value="P-loop containing nucleoside triphosphate hydrolases"/>
    <property type="match status" value="1"/>
</dbReference>
<dbReference type="SMART" id="SM00449">
    <property type="entry name" value="SPRY"/>
    <property type="match status" value="1"/>
</dbReference>
<dbReference type="GO" id="GO:0000380">
    <property type="term" value="P:alternative mRNA splicing, via spliceosome"/>
    <property type="evidence" value="ECO:0007669"/>
    <property type="project" value="TreeGrafter"/>
</dbReference>
<keyword evidence="3" id="KW-0488">Methylation</keyword>
<dbReference type="PANTHER" id="PTHR12381:SF56">
    <property type="entry name" value="B30.2_SPRY DOMAIN-CONTAINING PROTEIN-RELATED"/>
    <property type="match status" value="1"/>
</dbReference>
<sequence length="1241" mass="143383">MGSNLVKFAINQERGYIKNLYSRISIKEFTENVKNANKILYGPERDNVNYPILRSNPTRPPVRLGLIPKSWFDFMYDKTGVTGPYILIWGSMITYLSKEFLVINVPAIHIMLCCVVTYVALNKFSQPVQSYFLKMTEENKNRLWVEPNQHNKDRIVVKKLEINELVNEVKSVFYEIDAKKNNITLQLEAKYRQNLLAAHNETIKRLNYQVDKCNAIEKFKVDHMVRWIRKNAIESITPQQEKENIMACIRKIQQLAPSTVSMSCVLCLTITYRISQHIANVKIISDEIFRRNVLSSSIKSMARQIIRIKTEMRRINQFSDEFLSRLKRLNIISEHLKNGLDDFLDNAHKFAEYMNHDKLKITKLRAELKKFDLPTVGTKRQLYERLKTHLETTKSITEQKETTQLENEVETLATDNGKDDVEVPATENKNDVEMADTDIEKENDVAVPDAVNVEMSVVDNEVPITENGKENVTTEKIEPQINGNSDVACEETPVTETHSDSMVKIDESIPSTEQAVSTEIIDYSHRVDNENQGDKPSAIPASVETEANSQNPAEESKKKNETMDIDLANVQTDKVDPVVEINSQVDKVNNSEMLKNTFVQDSNVVHDSFDVTADYDPLDVEGEQEYDDLTNEADSSALNDDIDKLLDNCKTTEDSKKNTTNKDVSNQYQKPRVREKTPIPEYSDDWIDSIELMLDKGNSDLHLVIDSTGYEANVLSQSHISSDLFACARTNYGVSSGKFMFEVKILNKMMPTSRNKIRIGVSTLESNLMLGMSSTSFCYENTGKSINGKEILSKGIKFGDENVVGCYVDMESDPITISYSVNGAFQGIFFKVKKSYLNGKALFPHVSTKCINFTINVGQVEPYYETDQDGYLYINTYPIDKRTKAPSTPKTFEDCEFVLLAGLPGAGKSHWVRNYLKKNNKNYYIMNYETIMYRLLGNSYASMMNDANHKNISRVLSQYVDLAIHRKRNYILEQTNCLETSQKRKVKIFNKWNIKMVYVIPKPNDYKVYCDTQLKLRPEKRFGRKNIGLMKTDLYFSDTLCENIEYVGMTCEEMKEQVKKYNDEGREKSESSRRIEIKKDHKRTRRIERRDPKSRSITTPKRSKMSPRSSFARKRQEFDARKNIPVYSSPLTRSRYSDIEFPNREFQNQEKLYDMYNRSRFEDSYQNVSRGSSKPQWTPATRPVFDDSRRPLLSNSRRYNSNDYRDAETNYNARNMDRGGMYNRRGNGNGFRDFNPNWNFD</sequence>
<dbReference type="InterPro" id="IPR036361">
    <property type="entry name" value="SAP_dom_sf"/>
</dbReference>
<feature type="region of interest" description="Disordered" evidence="10">
    <location>
        <begin position="1165"/>
        <end position="1184"/>
    </location>
</feature>
<dbReference type="InterPro" id="IPR003877">
    <property type="entry name" value="SPRY_dom"/>
</dbReference>
<dbReference type="InterPro" id="IPR003034">
    <property type="entry name" value="SAP_dom"/>
</dbReference>
<dbReference type="PROSITE" id="PS50800">
    <property type="entry name" value="SAP"/>
    <property type="match status" value="1"/>
</dbReference>
<proteinExistence type="predicted"/>
<feature type="compositionally biased region" description="Polar residues" evidence="10">
    <location>
        <begin position="1165"/>
        <end position="1179"/>
    </location>
</feature>
<keyword evidence="2" id="KW-0813">Transport</keyword>
<dbReference type="Pfam" id="PF05405">
    <property type="entry name" value="Mt_ATP-synt_B"/>
    <property type="match status" value="1"/>
</dbReference>
<keyword evidence="11" id="KW-0812">Transmembrane</keyword>
<feature type="region of interest" description="Disordered" evidence="10">
    <location>
        <begin position="527"/>
        <end position="562"/>
    </location>
</feature>
<dbReference type="Gene3D" id="1.10.720.30">
    <property type="entry name" value="SAP domain"/>
    <property type="match status" value="1"/>
</dbReference>
<evidence type="ECO:0000256" key="3">
    <source>
        <dbReference type="ARBA" id="ARBA00022481"/>
    </source>
</evidence>
<dbReference type="GO" id="GO:0005634">
    <property type="term" value="C:nucleus"/>
    <property type="evidence" value="ECO:0007669"/>
    <property type="project" value="TreeGrafter"/>
</dbReference>
<dbReference type="GO" id="GO:0003723">
    <property type="term" value="F:RNA binding"/>
    <property type="evidence" value="ECO:0007669"/>
    <property type="project" value="TreeGrafter"/>
</dbReference>
<dbReference type="PROSITE" id="PS50188">
    <property type="entry name" value="B302_SPRY"/>
    <property type="match status" value="1"/>
</dbReference>
<dbReference type="InterPro" id="IPR013320">
    <property type="entry name" value="ConA-like_dom_sf"/>
</dbReference>
<dbReference type="SUPFAM" id="SSF161060">
    <property type="entry name" value="ATP synthase B chain-like"/>
    <property type="match status" value="1"/>
</dbReference>
<dbReference type="InterPro" id="IPR008688">
    <property type="entry name" value="ATP_synth_Bsub_B/MI25"/>
</dbReference>
<dbReference type="OrthoDB" id="445357at2759"/>
<evidence type="ECO:0000256" key="4">
    <source>
        <dbReference type="ARBA" id="ARBA00022547"/>
    </source>
</evidence>
<evidence type="ECO:0000256" key="10">
    <source>
        <dbReference type="SAM" id="MobiDB-lite"/>
    </source>
</evidence>
<dbReference type="InterPro" id="IPR043136">
    <property type="entry name" value="B30.2/SPRY_sf"/>
</dbReference>
<evidence type="ECO:0000256" key="9">
    <source>
        <dbReference type="ARBA" id="ARBA00023136"/>
    </source>
</evidence>
<evidence type="ECO:0000313" key="15">
    <source>
        <dbReference type="Proteomes" id="UP000078046"/>
    </source>
</evidence>
<evidence type="ECO:0000259" key="12">
    <source>
        <dbReference type="PROSITE" id="PS50188"/>
    </source>
</evidence>
<keyword evidence="11" id="KW-1133">Transmembrane helix</keyword>
<keyword evidence="9 11" id="KW-0472">Membrane</keyword>
<dbReference type="AlphaFoldDB" id="A0A177B077"/>
<dbReference type="EMBL" id="LWCA01000816">
    <property type="protein sequence ID" value="OAF66834.1"/>
    <property type="molecule type" value="Genomic_DNA"/>
</dbReference>
<dbReference type="Pfam" id="PF13671">
    <property type="entry name" value="AAA_33"/>
    <property type="match status" value="1"/>
</dbReference>
<gene>
    <name evidence="14" type="ORF">A3Q56_05453</name>
</gene>
<dbReference type="PANTHER" id="PTHR12381">
    <property type="entry name" value="HETEROGENEOUS NUCLEAR RIBONUCLEOPROTEIN U FAMILY MEMBER"/>
    <property type="match status" value="1"/>
</dbReference>
<dbReference type="Gene3D" id="1.20.5.2210">
    <property type="match status" value="1"/>
</dbReference>
<evidence type="ECO:0000313" key="14">
    <source>
        <dbReference type="EMBL" id="OAF66834.1"/>
    </source>
</evidence>
<feature type="region of interest" description="Disordered" evidence="10">
    <location>
        <begin position="652"/>
        <end position="676"/>
    </location>
</feature>
<protein>
    <submittedName>
        <fullName evidence="14">ATPase subunit b</fullName>
    </submittedName>
</protein>
<accession>A0A177B077</accession>
<keyword evidence="5" id="KW-0597">Phosphoprotein</keyword>
<evidence type="ECO:0000256" key="8">
    <source>
        <dbReference type="ARBA" id="ARBA00023128"/>
    </source>
</evidence>
<keyword evidence="8" id="KW-0496">Mitochondrion</keyword>
<evidence type="ECO:0000256" key="6">
    <source>
        <dbReference type="ARBA" id="ARBA00022781"/>
    </source>
</evidence>
<dbReference type="GO" id="GO:0015986">
    <property type="term" value="P:proton motive force-driven ATP synthesis"/>
    <property type="evidence" value="ECO:0007669"/>
    <property type="project" value="InterPro"/>
</dbReference>
<evidence type="ECO:0000256" key="5">
    <source>
        <dbReference type="ARBA" id="ARBA00022553"/>
    </source>
</evidence>
<feature type="compositionally biased region" description="Basic and acidic residues" evidence="10">
    <location>
        <begin position="1060"/>
        <end position="1079"/>
    </location>
</feature>
<dbReference type="Gene3D" id="2.60.120.920">
    <property type="match status" value="1"/>
</dbReference>
<dbReference type="SMART" id="SM00513">
    <property type="entry name" value="SAP"/>
    <property type="match status" value="1"/>
</dbReference>
<dbReference type="GO" id="GO:0015078">
    <property type="term" value="F:proton transmembrane transporter activity"/>
    <property type="evidence" value="ECO:0007669"/>
    <property type="project" value="InterPro"/>
</dbReference>
<evidence type="ECO:0000256" key="1">
    <source>
        <dbReference type="ARBA" id="ARBA00004325"/>
    </source>
</evidence>
<evidence type="ECO:0000256" key="7">
    <source>
        <dbReference type="ARBA" id="ARBA00023065"/>
    </source>
</evidence>
<dbReference type="Gene3D" id="3.40.50.300">
    <property type="entry name" value="P-loop containing nucleotide triphosphate hydrolases"/>
    <property type="match status" value="1"/>
</dbReference>
<dbReference type="InterPro" id="IPR001870">
    <property type="entry name" value="B30.2/SPRY"/>
</dbReference>
<dbReference type="GO" id="GO:0045259">
    <property type="term" value="C:proton-transporting ATP synthase complex"/>
    <property type="evidence" value="ECO:0007669"/>
    <property type="project" value="UniProtKB-KW"/>
</dbReference>
<feature type="region of interest" description="Disordered" evidence="10">
    <location>
        <begin position="1060"/>
        <end position="1117"/>
    </location>
</feature>
<dbReference type="GO" id="GO:0031966">
    <property type="term" value="C:mitochondrial membrane"/>
    <property type="evidence" value="ECO:0007669"/>
    <property type="project" value="UniProtKB-SubCell"/>
</dbReference>
<comment type="caution">
    <text evidence="14">The sequence shown here is derived from an EMBL/GenBank/DDBJ whole genome shotgun (WGS) entry which is preliminary data.</text>
</comment>
<organism evidence="14 15">
    <name type="scientific">Intoshia linei</name>
    <dbReference type="NCBI Taxonomy" id="1819745"/>
    <lineage>
        <taxon>Eukaryota</taxon>
        <taxon>Metazoa</taxon>
        <taxon>Spiralia</taxon>
        <taxon>Lophotrochozoa</taxon>
        <taxon>Mesozoa</taxon>
        <taxon>Orthonectida</taxon>
        <taxon>Rhopaluridae</taxon>
        <taxon>Intoshia</taxon>
    </lineage>
</organism>
<dbReference type="InterPro" id="IPR027417">
    <property type="entry name" value="P-loop_NTPase"/>
</dbReference>
<evidence type="ECO:0000256" key="11">
    <source>
        <dbReference type="SAM" id="Phobius"/>
    </source>
</evidence>
<name>A0A177B077_9BILA</name>
<evidence type="ECO:0000256" key="2">
    <source>
        <dbReference type="ARBA" id="ARBA00022448"/>
    </source>
</evidence>